<proteinExistence type="predicted"/>
<gene>
    <name evidence="1" type="ORF">MEBOL_005388</name>
</gene>
<accession>A0A250ILU0</accession>
<protein>
    <submittedName>
        <fullName evidence="1">Uncharacterized protein</fullName>
    </submittedName>
</protein>
<evidence type="ECO:0000313" key="2">
    <source>
        <dbReference type="Proteomes" id="UP000217289"/>
    </source>
</evidence>
<organism evidence="1 2">
    <name type="scientific">Melittangium boletus DSM 14713</name>
    <dbReference type="NCBI Taxonomy" id="1294270"/>
    <lineage>
        <taxon>Bacteria</taxon>
        <taxon>Pseudomonadati</taxon>
        <taxon>Myxococcota</taxon>
        <taxon>Myxococcia</taxon>
        <taxon>Myxococcales</taxon>
        <taxon>Cystobacterineae</taxon>
        <taxon>Archangiaceae</taxon>
        <taxon>Melittangium</taxon>
    </lineage>
</organism>
<name>A0A250ILU0_9BACT</name>
<dbReference type="EMBL" id="CP022163">
    <property type="protein sequence ID" value="ATB31916.1"/>
    <property type="molecule type" value="Genomic_DNA"/>
</dbReference>
<keyword evidence="2" id="KW-1185">Reference proteome</keyword>
<dbReference type="OrthoDB" id="5513403at2"/>
<dbReference type="Proteomes" id="UP000217289">
    <property type="component" value="Chromosome"/>
</dbReference>
<dbReference type="AlphaFoldDB" id="A0A250ILU0"/>
<sequence>MSRLLSCVIVGVCVLSATRGGAEEPKKTEPVKVKSFRELQKAKPGRVFQLHVAPSGVLADSPGLIYAEPCDPKDAAIQKRTGLVGTVEVEDVPKQTAESMNAQNNAEFAKRTAITCYSVVARLKSNQKGWTKLAFVSAEPSGSRPYDERLNPARGD</sequence>
<evidence type="ECO:0000313" key="1">
    <source>
        <dbReference type="EMBL" id="ATB31916.1"/>
    </source>
</evidence>
<reference evidence="1 2" key="1">
    <citation type="submission" date="2017-06" db="EMBL/GenBank/DDBJ databases">
        <authorList>
            <person name="Kim H.J."/>
            <person name="Triplett B.A."/>
        </authorList>
    </citation>
    <scope>NUCLEOTIDE SEQUENCE [LARGE SCALE GENOMIC DNA]</scope>
    <source>
        <strain evidence="1 2">DSM 14713</strain>
    </source>
</reference>
<dbReference type="RefSeq" id="WP_095980184.1">
    <property type="nucleotide sequence ID" value="NZ_CP022163.1"/>
</dbReference>
<dbReference type="KEGG" id="mbd:MEBOL_005388"/>